<protein>
    <submittedName>
        <fullName evidence="2">Uncharacterized protein</fullName>
    </submittedName>
</protein>
<gene>
    <name evidence="2" type="ORF">HMPREF9104_03024</name>
</gene>
<keyword evidence="1" id="KW-1133">Transmembrane helix</keyword>
<dbReference type="EMBL" id="AGRJ01000252">
    <property type="protein sequence ID" value="EHO47857.1"/>
    <property type="molecule type" value="Genomic_DNA"/>
</dbReference>
<evidence type="ECO:0000313" key="2">
    <source>
        <dbReference type="EMBL" id="EHO47857.1"/>
    </source>
</evidence>
<keyword evidence="1" id="KW-0472">Membrane</keyword>
<accession>H1LK78</accession>
<sequence length="88" mass="9684">MQTSALRSGPTLYNIGTTTKTMGFLLAVLMWKSLPGAARFHNVAKPPLHQHITSKIKRQNKRSHDFSMAFLLSISGLITLGGLSLTYI</sequence>
<dbReference type="HOGENOM" id="CLU_2465138_0_0_9"/>
<keyword evidence="1" id="KW-0812">Transmembrane</keyword>
<organism evidence="2 3">
    <name type="scientific">Lentilactobacillus kisonensis F0435</name>
    <dbReference type="NCBI Taxonomy" id="797516"/>
    <lineage>
        <taxon>Bacteria</taxon>
        <taxon>Bacillati</taxon>
        <taxon>Bacillota</taxon>
        <taxon>Bacilli</taxon>
        <taxon>Lactobacillales</taxon>
        <taxon>Lactobacillaceae</taxon>
        <taxon>Lentilactobacillus</taxon>
    </lineage>
</organism>
<comment type="caution">
    <text evidence="2">The sequence shown here is derived from an EMBL/GenBank/DDBJ whole genome shotgun (WGS) entry which is preliminary data.</text>
</comment>
<reference evidence="2 3" key="1">
    <citation type="submission" date="2011-09" db="EMBL/GenBank/DDBJ databases">
        <authorList>
            <person name="Weinstock G."/>
            <person name="Sodergren E."/>
            <person name="Clifton S."/>
            <person name="Fulton L."/>
            <person name="Fulton B."/>
            <person name="Courtney L."/>
            <person name="Fronick C."/>
            <person name="Harrison M."/>
            <person name="Strong C."/>
            <person name="Farmer C."/>
            <person name="Delahaunty K."/>
            <person name="Markovic C."/>
            <person name="Hall O."/>
            <person name="Minx P."/>
            <person name="Tomlinson C."/>
            <person name="Mitreva M."/>
            <person name="Hou S."/>
            <person name="Chen J."/>
            <person name="Wollam A."/>
            <person name="Pepin K.H."/>
            <person name="Johnson M."/>
            <person name="Bhonagiri V."/>
            <person name="Zhang X."/>
            <person name="Suruliraj S."/>
            <person name="Warren W."/>
            <person name="Chinwalla A."/>
            <person name="Mardis E.R."/>
            <person name="Wilson R.K."/>
        </authorList>
    </citation>
    <scope>NUCLEOTIDE SEQUENCE [LARGE SCALE GENOMIC DNA]</scope>
    <source>
        <strain evidence="2 3">F0435</strain>
    </source>
</reference>
<evidence type="ECO:0000256" key="1">
    <source>
        <dbReference type="SAM" id="Phobius"/>
    </source>
</evidence>
<feature type="transmembrane region" description="Helical" evidence="1">
    <location>
        <begin position="12"/>
        <end position="31"/>
    </location>
</feature>
<name>H1LK78_9LACO</name>
<dbReference type="Proteomes" id="UP000005025">
    <property type="component" value="Unassembled WGS sequence"/>
</dbReference>
<evidence type="ECO:0000313" key="3">
    <source>
        <dbReference type="Proteomes" id="UP000005025"/>
    </source>
</evidence>
<dbReference type="AlphaFoldDB" id="H1LK78"/>
<proteinExistence type="predicted"/>
<feature type="transmembrane region" description="Helical" evidence="1">
    <location>
        <begin position="66"/>
        <end position="87"/>
    </location>
</feature>